<sequence>MTLPSLRIKLFADGADLPGMIEAARNPAIRGFTTNPTLMRKAGVTDYEAFARAAIAAIPDRPISFEVFSDELEEMEEQARRIAGWGRDVYVKLPITNTRGQSIIPLLPRLGAAGVKCNVTAIMTLDQLQAASAALAGAPPCCLSIFAGRIADTGIDPVPVMRRALEIMAPHPHQELIWASPREVLNLIQADAVGCHIITMTSDLLAKLGSLGKNLDRFSLETVQMFRNDAVAAGYSL</sequence>
<dbReference type="AlphaFoldDB" id="A0A437MIL7"/>
<dbReference type="Proteomes" id="UP000282957">
    <property type="component" value="Unassembled WGS sequence"/>
</dbReference>
<dbReference type="InterPro" id="IPR001585">
    <property type="entry name" value="TAL/FSA"/>
</dbReference>
<proteinExistence type="predicted"/>
<dbReference type="InterPro" id="IPR013785">
    <property type="entry name" value="Aldolase_TIM"/>
</dbReference>
<organism evidence="2 3">
    <name type="scientific">Rhodovarius crocodyli</name>
    <dbReference type="NCBI Taxonomy" id="1979269"/>
    <lineage>
        <taxon>Bacteria</taxon>
        <taxon>Pseudomonadati</taxon>
        <taxon>Pseudomonadota</taxon>
        <taxon>Alphaproteobacteria</taxon>
        <taxon>Acetobacterales</taxon>
        <taxon>Roseomonadaceae</taxon>
        <taxon>Rhodovarius</taxon>
    </lineage>
</organism>
<evidence type="ECO:0000256" key="1">
    <source>
        <dbReference type="ARBA" id="ARBA00023270"/>
    </source>
</evidence>
<dbReference type="PANTHER" id="PTHR10683:SF40">
    <property type="entry name" value="FRUCTOSE-6-PHOSPHATE ALDOLASE 1-RELATED"/>
    <property type="match status" value="1"/>
</dbReference>
<dbReference type="EMBL" id="SACL01000002">
    <property type="protein sequence ID" value="RVT97485.1"/>
    <property type="molecule type" value="Genomic_DNA"/>
</dbReference>
<dbReference type="SUPFAM" id="SSF51569">
    <property type="entry name" value="Aldolase"/>
    <property type="match status" value="1"/>
</dbReference>
<reference evidence="2 3" key="1">
    <citation type="submission" date="2019-01" db="EMBL/GenBank/DDBJ databases">
        <authorList>
            <person name="Chen W.-M."/>
        </authorList>
    </citation>
    <scope>NUCLEOTIDE SEQUENCE [LARGE SCALE GENOMIC DNA]</scope>
    <source>
        <strain evidence="2 3">CCP-6</strain>
    </source>
</reference>
<name>A0A437MIL7_9PROT</name>
<comment type="caution">
    <text evidence="2">The sequence shown here is derived from an EMBL/GenBank/DDBJ whole genome shotgun (WGS) entry which is preliminary data.</text>
</comment>
<protein>
    <submittedName>
        <fullName evidence="2">Transaldolase</fullName>
        <ecNumber evidence="2">2.2.1.2</ecNumber>
    </submittedName>
</protein>
<dbReference type="EC" id="2.2.1.2" evidence="2"/>
<dbReference type="GO" id="GO:0005975">
    <property type="term" value="P:carbohydrate metabolic process"/>
    <property type="evidence" value="ECO:0007669"/>
    <property type="project" value="InterPro"/>
</dbReference>
<gene>
    <name evidence="2" type="ORF">EOD42_06565</name>
</gene>
<dbReference type="GO" id="GO:0004801">
    <property type="term" value="F:transaldolase activity"/>
    <property type="evidence" value="ECO:0007669"/>
    <property type="project" value="UniProtKB-EC"/>
</dbReference>
<dbReference type="InterPro" id="IPR011861">
    <property type="entry name" value="Transald_staph-type"/>
</dbReference>
<evidence type="ECO:0000313" key="3">
    <source>
        <dbReference type="Proteomes" id="UP000282957"/>
    </source>
</evidence>
<keyword evidence="2" id="KW-0808">Transferase</keyword>
<accession>A0A437MIL7</accession>
<dbReference type="RefSeq" id="WP_127786713.1">
    <property type="nucleotide sequence ID" value="NZ_SACL01000002.1"/>
</dbReference>
<dbReference type="PANTHER" id="PTHR10683">
    <property type="entry name" value="TRANSALDOLASE"/>
    <property type="match status" value="1"/>
</dbReference>
<keyword evidence="1" id="KW-0704">Schiff base</keyword>
<keyword evidence="3" id="KW-1185">Reference proteome</keyword>
<evidence type="ECO:0000313" key="2">
    <source>
        <dbReference type="EMBL" id="RVT97485.1"/>
    </source>
</evidence>
<dbReference type="NCBIfam" id="TIGR02134">
    <property type="entry name" value="transald_staph"/>
    <property type="match status" value="1"/>
</dbReference>
<dbReference type="Pfam" id="PF00923">
    <property type="entry name" value="TAL_FSA"/>
    <property type="match status" value="1"/>
</dbReference>
<dbReference type="Gene3D" id="3.20.20.70">
    <property type="entry name" value="Aldolase class I"/>
    <property type="match status" value="1"/>
</dbReference>
<dbReference type="OrthoDB" id="9807051at2"/>